<dbReference type="Gene3D" id="1.10.10.10">
    <property type="entry name" value="Winged helix-like DNA-binding domain superfamily/Winged helix DNA-binding domain"/>
    <property type="match status" value="1"/>
</dbReference>
<dbReference type="InterPro" id="IPR055414">
    <property type="entry name" value="LRR_R13L4/SHOC2-like"/>
</dbReference>
<sequence>MFVALAPPPSTANHSLLHGCNELMAVATVSAFSGAMGSVLAKLAALLADDFKLAKGAKKDIVSLRDEMSTINASLMVLSEMEEPMDAPHRELRDKVRELAYDMEDCLDVSMHRLGDASGKAGLLGELKTLGARYKIATLIRALTDRVAALGDRRKLVLQLPERPPSRAVRVDPRIQALYADAANLQGIGGPREKLVELLQDGTPQLKVVSIVGFGGIGKTTLANQVYTTIQGKYDLKAFVSVSRTPNLAKILSDIERQFFGYYCDSSQDESELIDSLRMWLEDQRYLIVIDDIWDIEAWNILKNCFIDNNRGSRVITTTRAEDTAKECCSSSHDCVYRIKPLSDVASRRLFYRRIFHSEDACPEQLKCISNDILKKCGGLPLAILTIGSMLARQQEVRSMEIWEKIMHSFRFHLETSPAFDWMRHVFNLGYNDLSLDLKTCMLYLGIFAEEDKILKADLLRRWIAEGFITERHGDCQEEIAESYINELINRNMIQIAEFDDCGDVFSVRMHDLLLEYIILKSTEENFITYINDDKHSTKGSFEVRRLSVQVRNSESCAVLENMALTQARSFNLWSPAQWLPSLKKFRLLRVLHLDIFGSKDRQYDMSSVSSLFQLRYLRIRGILCEKLLGTQLRNLEQLRTLDVSGEFGGYFTLDARMLPSTLQHLNLEKGVWLKGGIGRLRDLRTLCEFEIDLGDEGRMKELGELTNLRELKLYRYRSGSGDTTCDVLLSSLCRLCKLRSLIIRGPIHVDPDFLTRWSPPPRHLRRLHLLACPFSTVPADLLAQLGSLSSLEIRVLSLPSDGADVLARLTSLVHMTLHVHNSPPQEGIVVLRRAAFPNLRKLSFRCEAPCLAFEQGTMPRLRSLVVECYERGTRHTDGVLDGIEHLGSLDELKWDGRSLEAALKEAISKHPGTAGGLRVVIEEA</sequence>
<feature type="domain" description="Disease resistance protein winged helix" evidence="9">
    <location>
        <begin position="447"/>
        <end position="516"/>
    </location>
</feature>
<dbReference type="InterPro" id="IPR038005">
    <property type="entry name" value="RX-like_CC"/>
</dbReference>
<dbReference type="InterPro" id="IPR041118">
    <property type="entry name" value="Rx_N"/>
</dbReference>
<dbReference type="Gene3D" id="1.20.5.4130">
    <property type="match status" value="1"/>
</dbReference>
<dbReference type="InterPro" id="IPR027417">
    <property type="entry name" value="P-loop_NTPase"/>
</dbReference>
<dbReference type="PANTHER" id="PTHR23155:SF999">
    <property type="entry name" value="NB-ARC DOMAIN CONTAINING PROTEIN, EXPRESSED"/>
    <property type="match status" value="1"/>
</dbReference>
<evidence type="ECO:0000256" key="5">
    <source>
        <dbReference type="ARBA" id="ARBA00022821"/>
    </source>
</evidence>
<comment type="caution">
    <text evidence="11">The sequence shown here is derived from an EMBL/GenBank/DDBJ whole genome shotgun (WGS) entry which is preliminary data.</text>
</comment>
<dbReference type="EMBL" id="CM029041">
    <property type="protein sequence ID" value="KAG2630337.1"/>
    <property type="molecule type" value="Genomic_DNA"/>
</dbReference>
<dbReference type="SUPFAM" id="SSF52047">
    <property type="entry name" value="RNI-like"/>
    <property type="match status" value="1"/>
</dbReference>
<dbReference type="GO" id="GO:0002758">
    <property type="term" value="P:innate immune response-activating signaling pathway"/>
    <property type="evidence" value="ECO:0007669"/>
    <property type="project" value="UniProtKB-ARBA"/>
</dbReference>
<dbReference type="FunFam" id="1.10.10.10:FF:000322">
    <property type="entry name" value="Probable disease resistance protein At1g63360"/>
    <property type="match status" value="1"/>
</dbReference>
<dbReference type="AlphaFoldDB" id="A0A8T0V7I6"/>
<evidence type="ECO:0000256" key="2">
    <source>
        <dbReference type="ARBA" id="ARBA00022614"/>
    </source>
</evidence>
<keyword evidence="6" id="KW-0175">Coiled coil</keyword>
<dbReference type="GO" id="GO:0042742">
    <property type="term" value="P:defense response to bacterium"/>
    <property type="evidence" value="ECO:0007669"/>
    <property type="project" value="UniProtKB-ARBA"/>
</dbReference>
<protein>
    <submittedName>
        <fullName evidence="11">Uncharacterized protein</fullName>
    </submittedName>
</protein>
<dbReference type="InterPro" id="IPR044974">
    <property type="entry name" value="Disease_R_plants"/>
</dbReference>
<dbReference type="Gene3D" id="3.40.50.300">
    <property type="entry name" value="P-loop containing nucleotide triphosphate hydrolases"/>
    <property type="match status" value="1"/>
</dbReference>
<keyword evidence="3" id="KW-0677">Repeat</keyword>
<organism evidence="11 12">
    <name type="scientific">Panicum virgatum</name>
    <name type="common">Blackwell switchgrass</name>
    <dbReference type="NCBI Taxonomy" id="38727"/>
    <lineage>
        <taxon>Eukaryota</taxon>
        <taxon>Viridiplantae</taxon>
        <taxon>Streptophyta</taxon>
        <taxon>Embryophyta</taxon>
        <taxon>Tracheophyta</taxon>
        <taxon>Spermatophyta</taxon>
        <taxon>Magnoliopsida</taxon>
        <taxon>Liliopsida</taxon>
        <taxon>Poales</taxon>
        <taxon>Poaceae</taxon>
        <taxon>PACMAD clade</taxon>
        <taxon>Panicoideae</taxon>
        <taxon>Panicodae</taxon>
        <taxon>Paniceae</taxon>
        <taxon>Panicinae</taxon>
        <taxon>Panicum</taxon>
        <taxon>Panicum sect. Hiantes</taxon>
    </lineage>
</organism>
<dbReference type="PANTHER" id="PTHR23155">
    <property type="entry name" value="DISEASE RESISTANCE PROTEIN RP"/>
    <property type="match status" value="1"/>
</dbReference>
<evidence type="ECO:0000256" key="3">
    <source>
        <dbReference type="ARBA" id="ARBA00022737"/>
    </source>
</evidence>
<reference evidence="11" key="1">
    <citation type="submission" date="2020-05" db="EMBL/GenBank/DDBJ databases">
        <title>WGS assembly of Panicum virgatum.</title>
        <authorList>
            <person name="Lovell J.T."/>
            <person name="Jenkins J."/>
            <person name="Shu S."/>
            <person name="Juenger T.E."/>
            <person name="Schmutz J."/>
        </authorList>
    </citation>
    <scope>NUCLEOTIDE SEQUENCE</scope>
    <source>
        <strain evidence="11">AP13</strain>
    </source>
</reference>
<evidence type="ECO:0000259" key="7">
    <source>
        <dbReference type="Pfam" id="PF00931"/>
    </source>
</evidence>
<dbReference type="SUPFAM" id="SSF52540">
    <property type="entry name" value="P-loop containing nucleoside triphosphate hydrolases"/>
    <property type="match status" value="1"/>
</dbReference>
<dbReference type="Gene3D" id="1.10.8.430">
    <property type="entry name" value="Helical domain of apoptotic protease-activating factors"/>
    <property type="match status" value="1"/>
</dbReference>
<keyword evidence="12" id="KW-1185">Reference proteome</keyword>
<keyword evidence="4" id="KW-0547">Nucleotide-binding</keyword>
<dbReference type="Proteomes" id="UP000823388">
    <property type="component" value="Chromosome 3K"/>
</dbReference>
<evidence type="ECO:0000259" key="10">
    <source>
        <dbReference type="Pfam" id="PF23598"/>
    </source>
</evidence>
<feature type="domain" description="NB-ARC" evidence="7">
    <location>
        <begin position="193"/>
        <end position="358"/>
    </location>
</feature>
<dbReference type="CDD" id="cd14798">
    <property type="entry name" value="RX-CC_like"/>
    <property type="match status" value="1"/>
</dbReference>
<dbReference type="InterPro" id="IPR042197">
    <property type="entry name" value="Apaf_helical"/>
</dbReference>
<dbReference type="Pfam" id="PF18052">
    <property type="entry name" value="Rx_N"/>
    <property type="match status" value="1"/>
</dbReference>
<feature type="domain" description="Disease resistance R13L4/SHOC-2-like LRR" evidence="10">
    <location>
        <begin position="567"/>
        <end position="905"/>
    </location>
</feature>
<dbReference type="InterPro" id="IPR002182">
    <property type="entry name" value="NB-ARC"/>
</dbReference>
<evidence type="ECO:0000256" key="1">
    <source>
        <dbReference type="ARBA" id="ARBA00008894"/>
    </source>
</evidence>
<dbReference type="InterPro" id="IPR032675">
    <property type="entry name" value="LRR_dom_sf"/>
</dbReference>
<dbReference type="Gene3D" id="3.80.10.10">
    <property type="entry name" value="Ribonuclease Inhibitor"/>
    <property type="match status" value="1"/>
</dbReference>
<dbReference type="PRINTS" id="PR00364">
    <property type="entry name" value="DISEASERSIST"/>
</dbReference>
<dbReference type="Pfam" id="PF23559">
    <property type="entry name" value="WHD_DRP"/>
    <property type="match status" value="1"/>
</dbReference>
<dbReference type="InterPro" id="IPR036388">
    <property type="entry name" value="WH-like_DNA-bd_sf"/>
</dbReference>
<evidence type="ECO:0000259" key="8">
    <source>
        <dbReference type="Pfam" id="PF18052"/>
    </source>
</evidence>
<accession>A0A8T0V7I6</accession>
<keyword evidence="5" id="KW-0611">Plant defense</keyword>
<name>A0A8T0V7I6_PANVG</name>
<evidence type="ECO:0000256" key="4">
    <source>
        <dbReference type="ARBA" id="ARBA00022741"/>
    </source>
</evidence>
<dbReference type="InterPro" id="IPR058922">
    <property type="entry name" value="WHD_DRP"/>
</dbReference>
<evidence type="ECO:0000256" key="6">
    <source>
        <dbReference type="ARBA" id="ARBA00023054"/>
    </source>
</evidence>
<evidence type="ECO:0000313" key="11">
    <source>
        <dbReference type="EMBL" id="KAG2630337.1"/>
    </source>
</evidence>
<feature type="domain" description="Disease resistance N-terminal" evidence="8">
    <location>
        <begin position="35"/>
        <end position="118"/>
    </location>
</feature>
<dbReference type="GO" id="GO:0043531">
    <property type="term" value="F:ADP binding"/>
    <property type="evidence" value="ECO:0007669"/>
    <property type="project" value="InterPro"/>
</dbReference>
<keyword evidence="2" id="KW-0433">Leucine-rich repeat</keyword>
<comment type="similarity">
    <text evidence="1">Belongs to the disease resistance NB-LRR family.</text>
</comment>
<dbReference type="GO" id="GO:0009626">
    <property type="term" value="P:plant-type hypersensitive response"/>
    <property type="evidence" value="ECO:0007669"/>
    <property type="project" value="UniProtKB-ARBA"/>
</dbReference>
<evidence type="ECO:0000313" key="12">
    <source>
        <dbReference type="Proteomes" id="UP000823388"/>
    </source>
</evidence>
<dbReference type="Pfam" id="PF23598">
    <property type="entry name" value="LRR_14"/>
    <property type="match status" value="1"/>
</dbReference>
<gene>
    <name evidence="11" type="ORF">PVAP13_3KG484003</name>
</gene>
<dbReference type="Pfam" id="PF00931">
    <property type="entry name" value="NB-ARC"/>
    <property type="match status" value="1"/>
</dbReference>
<evidence type="ECO:0000259" key="9">
    <source>
        <dbReference type="Pfam" id="PF23559"/>
    </source>
</evidence>
<proteinExistence type="inferred from homology"/>